<dbReference type="InterPro" id="IPR036770">
    <property type="entry name" value="Ankyrin_rpt-contain_sf"/>
</dbReference>
<feature type="region of interest" description="Disordered" evidence="4">
    <location>
        <begin position="993"/>
        <end position="1049"/>
    </location>
</feature>
<accession>A0A286UAS8</accession>
<reference evidence="5 6" key="1">
    <citation type="journal article" date="2017" name="Mol. Ecol.">
        <title>Comparative and population genomic landscape of Phellinus noxius: A hypervariable fungus causing root rot in trees.</title>
        <authorList>
            <person name="Chung C.L."/>
            <person name="Lee T.J."/>
            <person name="Akiba M."/>
            <person name="Lee H.H."/>
            <person name="Kuo T.H."/>
            <person name="Liu D."/>
            <person name="Ke H.M."/>
            <person name="Yokoi T."/>
            <person name="Roa M.B."/>
            <person name="Lu M.J."/>
            <person name="Chang Y.Y."/>
            <person name="Ann P.J."/>
            <person name="Tsai J.N."/>
            <person name="Chen C.Y."/>
            <person name="Tzean S.S."/>
            <person name="Ota Y."/>
            <person name="Hattori T."/>
            <person name="Sahashi N."/>
            <person name="Liou R.F."/>
            <person name="Kikuchi T."/>
            <person name="Tsai I.J."/>
        </authorList>
    </citation>
    <scope>NUCLEOTIDE SEQUENCE [LARGE SCALE GENOMIC DNA]</scope>
    <source>
        <strain evidence="5 6">FFPRI411160</strain>
    </source>
</reference>
<evidence type="ECO:0000313" key="5">
    <source>
        <dbReference type="EMBL" id="PAV16667.1"/>
    </source>
</evidence>
<proteinExistence type="predicted"/>
<feature type="repeat" description="ANK" evidence="3">
    <location>
        <begin position="86"/>
        <end position="118"/>
    </location>
</feature>
<name>A0A286UAS8_9AGAM</name>
<dbReference type="EMBL" id="NBII01000008">
    <property type="protein sequence ID" value="PAV16667.1"/>
    <property type="molecule type" value="Genomic_DNA"/>
</dbReference>
<protein>
    <submittedName>
        <fullName evidence="5">Ankyrin</fullName>
    </submittedName>
</protein>
<feature type="compositionally biased region" description="Low complexity" evidence="4">
    <location>
        <begin position="432"/>
        <end position="453"/>
    </location>
</feature>
<feature type="compositionally biased region" description="Low complexity" evidence="4">
    <location>
        <begin position="993"/>
        <end position="1002"/>
    </location>
</feature>
<feature type="region of interest" description="Disordered" evidence="4">
    <location>
        <begin position="750"/>
        <end position="772"/>
    </location>
</feature>
<feature type="compositionally biased region" description="Basic residues" evidence="4">
    <location>
        <begin position="1016"/>
        <end position="1029"/>
    </location>
</feature>
<keyword evidence="1" id="KW-0677">Repeat</keyword>
<dbReference type="Gene3D" id="1.25.40.20">
    <property type="entry name" value="Ankyrin repeat-containing domain"/>
    <property type="match status" value="1"/>
</dbReference>
<sequence>MDNPQLLLDACIRGDEETACRLVRFLDGSDAHAVLSSLLLGAESFDEIDVQRVQASAPGRLAILSFFLVKRTFTLYTLNSPHALLRGLTPLGMAVYLNRLDFVKVLLEKGEGTVILDGIDSHRATPIMYAARDGNLEILKFLIRQGSRPNAVDCQYRSVLFYALSSSQCLWNCEVALRLRRAEALLSHNQRKHLKLSLKLDATEYISLASLYQKHDVYPFSDSDVSLLVEKLVNATSSSDLFLVHSLLFPTPDPQTSSSSSTSTPIPLLVNTPDENGWSPIHYCVTARSPSSKVLDALYLAGADLSLYTKNSEFTPLHALARYGGTGAAGGASFRLYSFIVHLVRDLGAPLSAVDVNGETCLHVAARYAHCADVLMAFLECDEDGSIRKIRNNEGLIAQQVAKPDFRPLFEPEDGMARPESAASTRTVKPAFSSSSFGSSSSSGSSSSGSSSSLETSIQGEDQFPPLLSPEKEILRTSLSTTSTPPHEASRLLLDLEQLTEQLKITQSQDSPDMDARVLEGVESKIQVIKKDGTEYLESVRRLVDSEVEDLKAAREVHTSLDRVIRRLEGKLRNKMEQEELTISKLNAGLKGSRTGRGRASASASSSPSSVLPSLRPISSVPSLIASGSASSHSSFASFATLVDLTALTTPANSPCVGPGEGKQHIANITENEVDFACALAAGSVTRRRRSSALGAIFDFDATLPPEPLSPLEEGVNLVSVPPEHVGAAILQQRQQEKHLQMRLEMEIQAQAGSGDGNGNGNGRKRMSGKRESWLNPYVRKANTDTLKTHLANLLEIERTLFGAEDDEREVLPSPSLERSEEDCTSWRMGVESVEEVAAVHGDSVAEAGLDEVGNFLDMMAEEHELGVRHEERPEEEQEEEEEYAGADISQYLDLYITPSDDNDESDERYTLESEQRTVVEVQVPPALVTLEKVRNEASVFEEALGIAEKAIEHARYYLCQAERLMDKIFRDKENSIQAARLSFALHRIYMDSSSSSSSSSSGYDDGDTDSLFYRPKPKFSRSPGRKSGRGSVSGARTPESAGFTTPSSTPVFSSLGGLGGFASRFQGKVGEALRHKMSLQSIGVGSSKAGNRGLQQSRRTDSFAYGSVSGSVGSLTAIGVSSGAGGVDADASAQDDLRMLHRLLIRKVPKWLEASADEVDKSCGWIGILQAVVRDLQRTV</sequence>
<dbReference type="Proteomes" id="UP000217199">
    <property type="component" value="Unassembled WGS sequence"/>
</dbReference>
<dbReference type="PANTHER" id="PTHR24123:SF33">
    <property type="entry name" value="PROTEIN HOS4"/>
    <property type="match status" value="1"/>
</dbReference>
<evidence type="ECO:0000256" key="1">
    <source>
        <dbReference type="ARBA" id="ARBA00022737"/>
    </source>
</evidence>
<keyword evidence="2 3" id="KW-0040">ANK repeat</keyword>
<evidence type="ECO:0000256" key="2">
    <source>
        <dbReference type="ARBA" id="ARBA00023043"/>
    </source>
</evidence>
<feature type="region of interest" description="Disordered" evidence="4">
    <location>
        <begin position="408"/>
        <end position="467"/>
    </location>
</feature>
<evidence type="ECO:0000256" key="3">
    <source>
        <dbReference type="PROSITE-ProRule" id="PRU00023"/>
    </source>
</evidence>
<gene>
    <name evidence="5" type="ORF">PNOK_0828700</name>
</gene>
<feature type="region of interest" description="Disordered" evidence="4">
    <location>
        <begin position="587"/>
        <end position="615"/>
    </location>
</feature>
<dbReference type="InterPro" id="IPR002110">
    <property type="entry name" value="Ankyrin_rpt"/>
</dbReference>
<dbReference type="OrthoDB" id="539213at2759"/>
<dbReference type="SMART" id="SM00248">
    <property type="entry name" value="ANK"/>
    <property type="match status" value="5"/>
</dbReference>
<dbReference type="InParanoid" id="A0A286UAS8"/>
<dbReference type="PANTHER" id="PTHR24123">
    <property type="entry name" value="ANKYRIN REPEAT-CONTAINING"/>
    <property type="match status" value="1"/>
</dbReference>
<feature type="repeat" description="ANK" evidence="3">
    <location>
        <begin position="122"/>
        <end position="154"/>
    </location>
</feature>
<dbReference type="InterPro" id="IPR051165">
    <property type="entry name" value="Multifunctional_ANK_Repeat"/>
</dbReference>
<keyword evidence="6" id="KW-1185">Reference proteome</keyword>
<feature type="compositionally biased region" description="Low complexity" evidence="4">
    <location>
        <begin position="599"/>
        <end position="615"/>
    </location>
</feature>
<dbReference type="PROSITE" id="PS50088">
    <property type="entry name" value="ANK_REPEAT"/>
    <property type="match status" value="3"/>
</dbReference>
<comment type="caution">
    <text evidence="5">The sequence shown here is derived from an EMBL/GenBank/DDBJ whole genome shotgun (WGS) entry which is preliminary data.</text>
</comment>
<organism evidence="5 6">
    <name type="scientific">Pyrrhoderma noxium</name>
    <dbReference type="NCBI Taxonomy" id="2282107"/>
    <lineage>
        <taxon>Eukaryota</taxon>
        <taxon>Fungi</taxon>
        <taxon>Dikarya</taxon>
        <taxon>Basidiomycota</taxon>
        <taxon>Agaricomycotina</taxon>
        <taxon>Agaricomycetes</taxon>
        <taxon>Hymenochaetales</taxon>
        <taxon>Hymenochaetaceae</taxon>
        <taxon>Pyrrhoderma</taxon>
    </lineage>
</organism>
<dbReference type="PROSITE" id="PS50297">
    <property type="entry name" value="ANK_REP_REGION"/>
    <property type="match status" value="2"/>
</dbReference>
<dbReference type="Pfam" id="PF12796">
    <property type="entry name" value="Ank_2"/>
    <property type="match status" value="1"/>
</dbReference>
<dbReference type="SUPFAM" id="SSF48403">
    <property type="entry name" value="Ankyrin repeat"/>
    <property type="match status" value="1"/>
</dbReference>
<dbReference type="STRING" id="2282107.A0A286UAS8"/>
<dbReference type="AlphaFoldDB" id="A0A286UAS8"/>
<feature type="repeat" description="ANK" evidence="3">
    <location>
        <begin position="276"/>
        <end position="310"/>
    </location>
</feature>
<evidence type="ECO:0000256" key="4">
    <source>
        <dbReference type="SAM" id="MobiDB-lite"/>
    </source>
</evidence>
<evidence type="ECO:0000313" key="6">
    <source>
        <dbReference type="Proteomes" id="UP000217199"/>
    </source>
</evidence>